<name>A0A8D9BIF4_9HEMI</name>
<organism evidence="2">
    <name type="scientific">Cacopsylla melanoneura</name>
    <dbReference type="NCBI Taxonomy" id="428564"/>
    <lineage>
        <taxon>Eukaryota</taxon>
        <taxon>Metazoa</taxon>
        <taxon>Ecdysozoa</taxon>
        <taxon>Arthropoda</taxon>
        <taxon>Hexapoda</taxon>
        <taxon>Insecta</taxon>
        <taxon>Pterygota</taxon>
        <taxon>Neoptera</taxon>
        <taxon>Paraneoptera</taxon>
        <taxon>Hemiptera</taxon>
        <taxon>Sternorrhyncha</taxon>
        <taxon>Psylloidea</taxon>
        <taxon>Psyllidae</taxon>
        <taxon>Psyllinae</taxon>
        <taxon>Cacopsylla</taxon>
    </lineage>
</organism>
<feature type="region of interest" description="Disordered" evidence="1">
    <location>
        <begin position="1"/>
        <end position="96"/>
    </location>
</feature>
<evidence type="ECO:0000313" key="2">
    <source>
        <dbReference type="EMBL" id="CAG6783445.1"/>
    </source>
</evidence>
<dbReference type="AlphaFoldDB" id="A0A8D9BIF4"/>
<proteinExistence type="predicted"/>
<feature type="compositionally biased region" description="Pro residues" evidence="1">
    <location>
        <begin position="37"/>
        <end position="82"/>
    </location>
</feature>
<protein>
    <submittedName>
        <fullName evidence="2">Uncharacterized protein</fullName>
    </submittedName>
</protein>
<evidence type="ECO:0000256" key="1">
    <source>
        <dbReference type="SAM" id="MobiDB-lite"/>
    </source>
</evidence>
<sequence>MPEFRNPVPKSPAGPSRPVFRSPFPRTPGKPNVFPMPRKPLTPPPGKPPPKPPPAPPKPPPAPPKPPPAPPNPPVAPMPARPPMGARRRRKKGARNMRKSWMKNMTISTMETKVMGSRPVLRRWRRKRNFFIRFLRGPNNFQVGIEVRTLSCINATKFSRTKIERLS</sequence>
<reference evidence="2" key="1">
    <citation type="submission" date="2021-05" db="EMBL/GenBank/DDBJ databases">
        <authorList>
            <person name="Alioto T."/>
            <person name="Alioto T."/>
            <person name="Gomez Garrido J."/>
        </authorList>
    </citation>
    <scope>NUCLEOTIDE SEQUENCE</scope>
</reference>
<accession>A0A8D9BIF4</accession>
<feature type="compositionally biased region" description="Basic residues" evidence="1">
    <location>
        <begin position="86"/>
        <end position="96"/>
    </location>
</feature>
<dbReference type="EMBL" id="HBUF01632522">
    <property type="protein sequence ID" value="CAG6783445.1"/>
    <property type="molecule type" value="Transcribed_RNA"/>
</dbReference>
<dbReference type="PRINTS" id="PR01217">
    <property type="entry name" value="PRICHEXTENSN"/>
</dbReference>